<dbReference type="PANTHER" id="PTHR31232:SF39">
    <property type="entry name" value="S-PROTEIN HOMOLOG-RELATED"/>
    <property type="match status" value="1"/>
</dbReference>
<reference evidence="7" key="1">
    <citation type="journal article" date="2014" name="Nat. Commun.">
        <title>The emerging biofuel crop Camelina sativa retains a highly undifferentiated hexaploid genome structure.</title>
        <authorList>
            <person name="Kagale S."/>
            <person name="Koh C."/>
            <person name="Nixon J."/>
            <person name="Bollina V."/>
            <person name="Clarke W.E."/>
            <person name="Tuteja R."/>
            <person name="Spillane C."/>
            <person name="Robinson S.J."/>
            <person name="Links M.G."/>
            <person name="Clarke C."/>
            <person name="Higgins E.E."/>
            <person name="Huebert T."/>
            <person name="Sharpe A.G."/>
            <person name="Parkin I.A."/>
        </authorList>
    </citation>
    <scope>NUCLEOTIDE SEQUENCE [LARGE SCALE GENOMIC DNA]</scope>
    <source>
        <strain evidence="7">cv. DH55</strain>
    </source>
</reference>
<gene>
    <name evidence="8" type="primary">LOC104716045</name>
</gene>
<proteinExistence type="inferred from homology"/>
<feature type="chain" id="PRO_5044992644" description="S-protein homolog" evidence="6">
    <location>
        <begin position="21"/>
        <end position="139"/>
    </location>
</feature>
<evidence type="ECO:0000313" key="8">
    <source>
        <dbReference type="RefSeq" id="XP_010431692.1"/>
    </source>
</evidence>
<dbReference type="Pfam" id="PF05938">
    <property type="entry name" value="Self-incomp_S1"/>
    <property type="match status" value="1"/>
</dbReference>
<comment type="similarity">
    <text evidence="2 6">Belongs to the plant self-incompatibility (S1) protein family.</text>
</comment>
<protein>
    <recommendedName>
        <fullName evidence="6">S-protein homolog</fullName>
    </recommendedName>
</protein>
<evidence type="ECO:0000256" key="6">
    <source>
        <dbReference type="RuleBase" id="RU367044"/>
    </source>
</evidence>
<organism evidence="7 8">
    <name type="scientific">Camelina sativa</name>
    <name type="common">False flax</name>
    <name type="synonym">Myagrum sativum</name>
    <dbReference type="NCBI Taxonomy" id="90675"/>
    <lineage>
        <taxon>Eukaryota</taxon>
        <taxon>Viridiplantae</taxon>
        <taxon>Streptophyta</taxon>
        <taxon>Embryophyta</taxon>
        <taxon>Tracheophyta</taxon>
        <taxon>Spermatophyta</taxon>
        <taxon>Magnoliopsida</taxon>
        <taxon>eudicotyledons</taxon>
        <taxon>Gunneridae</taxon>
        <taxon>Pentapetalae</taxon>
        <taxon>rosids</taxon>
        <taxon>malvids</taxon>
        <taxon>Brassicales</taxon>
        <taxon>Brassicaceae</taxon>
        <taxon>Camelineae</taxon>
        <taxon>Camelina</taxon>
    </lineage>
</organism>
<evidence type="ECO:0000256" key="5">
    <source>
        <dbReference type="ARBA" id="ARBA00022729"/>
    </source>
</evidence>
<keyword evidence="4 6" id="KW-0964">Secreted</keyword>
<dbReference type="Proteomes" id="UP000694864">
    <property type="component" value="Chromosome 9"/>
</dbReference>
<name>A0ABM0TUK1_CAMSA</name>
<dbReference type="InterPro" id="IPR010264">
    <property type="entry name" value="Self-incomp_S1"/>
</dbReference>
<dbReference type="GeneID" id="104716045"/>
<keyword evidence="3 6" id="KW-0713">Self-incompatibility</keyword>
<evidence type="ECO:0000313" key="7">
    <source>
        <dbReference type="Proteomes" id="UP000694864"/>
    </source>
</evidence>
<accession>A0ABM0TUK1</accession>
<keyword evidence="5 6" id="KW-0732">Signal</keyword>
<keyword evidence="7" id="KW-1185">Reference proteome</keyword>
<feature type="signal peptide" evidence="6">
    <location>
        <begin position="1"/>
        <end position="20"/>
    </location>
</feature>
<evidence type="ECO:0000256" key="4">
    <source>
        <dbReference type="ARBA" id="ARBA00022525"/>
    </source>
</evidence>
<comment type="subcellular location">
    <subcellularLocation>
        <location evidence="1 6">Secreted</location>
    </subcellularLocation>
</comment>
<evidence type="ECO:0000256" key="2">
    <source>
        <dbReference type="ARBA" id="ARBA00005581"/>
    </source>
</evidence>
<evidence type="ECO:0000256" key="3">
    <source>
        <dbReference type="ARBA" id="ARBA00022471"/>
    </source>
</evidence>
<dbReference type="PANTHER" id="PTHR31232">
    <property type="match status" value="1"/>
</dbReference>
<dbReference type="RefSeq" id="XP_010431692.1">
    <property type="nucleotide sequence ID" value="XM_010433390.2"/>
</dbReference>
<reference evidence="8" key="2">
    <citation type="submission" date="2025-08" db="UniProtKB">
        <authorList>
            <consortium name="RefSeq"/>
        </authorList>
    </citation>
    <scope>IDENTIFICATION</scope>
    <source>
        <tissue evidence="8">Leaf</tissue>
    </source>
</reference>
<sequence>MNTFLVIIILIALSVESSNASKMFPKNQVHIKNSLGRNDDLLKIHCISDEDDLGIHFVRRPYLYTFKFGDKFFGGTKFDCTLSHGVGFKSSVTFTAYKQNPDDFIIKFGKTTFWDAKDDGIYLTNADHNAKFMYRWVKS</sequence>
<evidence type="ECO:0000256" key="1">
    <source>
        <dbReference type="ARBA" id="ARBA00004613"/>
    </source>
</evidence>